<feature type="region of interest" description="Disordered" evidence="1">
    <location>
        <begin position="152"/>
        <end position="174"/>
    </location>
</feature>
<accession>A0A8T0R3E1</accession>
<feature type="region of interest" description="Disordered" evidence="1">
    <location>
        <begin position="238"/>
        <end position="346"/>
    </location>
</feature>
<gene>
    <name evidence="2" type="ORF">PVAP13_6NG319100</name>
</gene>
<dbReference type="EMBL" id="CM029048">
    <property type="protein sequence ID" value="KAG2580137.1"/>
    <property type="molecule type" value="Genomic_DNA"/>
</dbReference>
<reference evidence="2 3" key="1">
    <citation type="submission" date="2020-05" db="EMBL/GenBank/DDBJ databases">
        <title>WGS assembly of Panicum virgatum.</title>
        <authorList>
            <person name="Lovell J.T."/>
            <person name="Jenkins J."/>
            <person name="Shu S."/>
            <person name="Juenger T.E."/>
            <person name="Schmutz J."/>
        </authorList>
    </citation>
    <scope>NUCLEOTIDE SEQUENCE [LARGE SCALE GENOMIC DNA]</scope>
    <source>
        <strain evidence="3">cv. AP13</strain>
    </source>
</reference>
<feature type="compositionally biased region" description="Basic and acidic residues" evidence="1">
    <location>
        <begin position="16"/>
        <end position="28"/>
    </location>
</feature>
<feature type="compositionally biased region" description="Basic and acidic residues" evidence="1">
    <location>
        <begin position="153"/>
        <end position="170"/>
    </location>
</feature>
<feature type="compositionally biased region" description="Basic and acidic residues" evidence="1">
    <location>
        <begin position="331"/>
        <end position="346"/>
    </location>
</feature>
<protein>
    <submittedName>
        <fullName evidence="2">Uncharacterized protein</fullName>
    </submittedName>
</protein>
<proteinExistence type="predicted"/>
<feature type="compositionally biased region" description="Basic and acidic residues" evidence="1">
    <location>
        <begin position="73"/>
        <end position="111"/>
    </location>
</feature>
<organism evidence="2 3">
    <name type="scientific">Panicum virgatum</name>
    <name type="common">Blackwell switchgrass</name>
    <dbReference type="NCBI Taxonomy" id="38727"/>
    <lineage>
        <taxon>Eukaryota</taxon>
        <taxon>Viridiplantae</taxon>
        <taxon>Streptophyta</taxon>
        <taxon>Embryophyta</taxon>
        <taxon>Tracheophyta</taxon>
        <taxon>Spermatophyta</taxon>
        <taxon>Magnoliopsida</taxon>
        <taxon>Liliopsida</taxon>
        <taxon>Poales</taxon>
        <taxon>Poaceae</taxon>
        <taxon>PACMAD clade</taxon>
        <taxon>Panicoideae</taxon>
        <taxon>Panicodae</taxon>
        <taxon>Paniceae</taxon>
        <taxon>Panicinae</taxon>
        <taxon>Panicum</taxon>
        <taxon>Panicum sect. Hiantes</taxon>
    </lineage>
</organism>
<feature type="compositionally biased region" description="Basic and acidic residues" evidence="1">
    <location>
        <begin position="41"/>
        <end position="56"/>
    </location>
</feature>
<sequence length="346" mass="39375">MMSRCFPFPPPGYEAMPRREKQHKDLLKKEKHKEKKHRKEKDRGKGERKEKDGDHRKDKHNKKHKREKHRDRRNNEDRDKDKKQSLRQDTEKNYKHGNRKPEERGKNEAVKDITPTDELIARTLGQEGDANHKCGNNISLLPQSTDSICVTGSKEKERNSLGRMVKKSEEATQCNHGMVQKSDNIVRTNKKGMARGVDSKTKIKNGKSLQVGSAEMHSRRKHSCNGVDIWQDNHSCNGVDVQQDNSNARRSSEDVHTARPVVSGSGREANGRLTLSPNRLQRAEEMEPDPEISVHSTKGKNDRSNTKGGMMGKENRSAKNCRGKMNQQSVRNKEGGVEGEGKNKLL</sequence>
<dbReference type="AlphaFoldDB" id="A0A8T0R3E1"/>
<evidence type="ECO:0000256" key="1">
    <source>
        <dbReference type="SAM" id="MobiDB-lite"/>
    </source>
</evidence>
<feature type="compositionally biased region" description="Polar residues" evidence="1">
    <location>
        <begin position="238"/>
        <end position="249"/>
    </location>
</feature>
<feature type="compositionally biased region" description="Basic residues" evidence="1">
    <location>
        <begin position="29"/>
        <end position="40"/>
    </location>
</feature>
<dbReference type="Proteomes" id="UP000823388">
    <property type="component" value="Chromosome 6N"/>
</dbReference>
<comment type="caution">
    <text evidence="2">The sequence shown here is derived from an EMBL/GenBank/DDBJ whole genome shotgun (WGS) entry which is preliminary data.</text>
</comment>
<name>A0A8T0R3E1_PANVG</name>
<keyword evidence="3" id="KW-1185">Reference proteome</keyword>
<evidence type="ECO:0000313" key="2">
    <source>
        <dbReference type="EMBL" id="KAG2580137.1"/>
    </source>
</evidence>
<feature type="compositionally biased region" description="Basic residues" evidence="1">
    <location>
        <begin position="57"/>
        <end position="72"/>
    </location>
</feature>
<feature type="region of interest" description="Disordered" evidence="1">
    <location>
        <begin position="1"/>
        <end position="114"/>
    </location>
</feature>
<evidence type="ECO:0000313" key="3">
    <source>
        <dbReference type="Proteomes" id="UP000823388"/>
    </source>
</evidence>